<comment type="similarity">
    <text evidence="4">Belongs to the FAN1 family.</text>
</comment>
<evidence type="ECO:0000259" key="11">
    <source>
        <dbReference type="SMART" id="SM00990"/>
    </source>
</evidence>
<dbReference type="GO" id="GO:0046872">
    <property type="term" value="F:metal ion binding"/>
    <property type="evidence" value="ECO:0007669"/>
    <property type="project" value="UniProtKB-KW"/>
</dbReference>
<comment type="catalytic activity">
    <reaction evidence="1">
        <text>Hydrolytically removes 5'-nucleotides successively from the 3'-hydroxy termini of 3'-hydroxy-terminated oligonucleotides.</text>
        <dbReference type="EC" id="3.1.4.1"/>
    </reaction>
</comment>
<keyword evidence="6" id="KW-0540">Nuclease</keyword>
<evidence type="ECO:0000256" key="1">
    <source>
        <dbReference type="ARBA" id="ARBA00000983"/>
    </source>
</evidence>
<evidence type="ECO:0000256" key="4">
    <source>
        <dbReference type="ARBA" id="ARBA00005533"/>
    </source>
</evidence>
<feature type="domain" description="VRR-NUC" evidence="11">
    <location>
        <begin position="468"/>
        <end position="582"/>
    </location>
</feature>
<organism evidence="12 13">
    <name type="scientific">Pseudomonas saudiphocaensis</name>
    <dbReference type="NCBI Taxonomy" id="1499686"/>
    <lineage>
        <taxon>Bacteria</taxon>
        <taxon>Pseudomonadati</taxon>
        <taxon>Pseudomonadota</taxon>
        <taxon>Gammaproteobacteria</taxon>
        <taxon>Pseudomonadales</taxon>
        <taxon>Pseudomonadaceae</taxon>
        <taxon>Pseudomonas</taxon>
    </lineage>
</organism>
<dbReference type="Pfam" id="PF18081">
    <property type="entry name" value="FANC_SAP"/>
    <property type="match status" value="1"/>
</dbReference>
<dbReference type="GO" id="GO:0004528">
    <property type="term" value="F:phosphodiesterase I activity"/>
    <property type="evidence" value="ECO:0007669"/>
    <property type="project" value="UniProtKB-EC"/>
</dbReference>
<comment type="cofactor">
    <cofactor evidence="3">
        <name>Mg(2+)</name>
        <dbReference type="ChEBI" id="CHEBI:18420"/>
    </cofactor>
</comment>
<evidence type="ECO:0000256" key="8">
    <source>
        <dbReference type="ARBA" id="ARBA00022801"/>
    </source>
</evidence>
<evidence type="ECO:0000256" key="10">
    <source>
        <dbReference type="ARBA" id="ARBA00023211"/>
    </source>
</evidence>
<protein>
    <recommendedName>
        <fullName evidence="5">phosphodiesterase I</fullName>
        <ecNumber evidence="5">3.1.4.1</ecNumber>
    </recommendedName>
</protein>
<accession>A0A078LNQ5</accession>
<keyword evidence="7" id="KW-0479">Metal-binding</keyword>
<dbReference type="EMBL" id="CCSF01000001">
    <property type="protein sequence ID" value="CDZ92965.1"/>
    <property type="molecule type" value="Genomic_DNA"/>
</dbReference>
<evidence type="ECO:0000256" key="9">
    <source>
        <dbReference type="ARBA" id="ARBA00022842"/>
    </source>
</evidence>
<proteinExistence type="inferred from homology"/>
<evidence type="ECO:0000256" key="2">
    <source>
        <dbReference type="ARBA" id="ARBA00001936"/>
    </source>
</evidence>
<gene>
    <name evidence="12" type="ORF">BN1079_00244</name>
</gene>
<evidence type="ECO:0000256" key="6">
    <source>
        <dbReference type="ARBA" id="ARBA00022722"/>
    </source>
</evidence>
<dbReference type="GO" id="GO:0036297">
    <property type="term" value="P:interstrand cross-link repair"/>
    <property type="evidence" value="ECO:0007669"/>
    <property type="project" value="InterPro"/>
</dbReference>
<sequence>MRHSADGALAARILYPFISPCLIDTVTTQTILYKTTAIVAMPSSLAVEFYYVGNFRTAILWVQERYADLLTVEERTFIECFFGLTLPAQALLVRMIMRRGCHFRLSKLDYPEIGDSLAAALMLLELGWLSEQALLSATEVAKLLRKEEVLAHLPLLDRRAVQKKSELLEQLLAQDLPAQSFISWCPNLDDRVLSLQVGELCDRLRLMFFGNLSQEWSEFVLVDLGIYRYEPVKITPHSRGFQCRQDIEDYLHLRGLRQHCDEGHDVEAILPALLSFSSENPYLRTRQSRLLFQVAQQLERCGELEQALTLYRQTSHDQSRWRQIRVLEQLGRDIEALEHAQIFSQQPGSDEESQRLERALPRLRRRLGLPLGKRTKSFAEARLDLTLSPVESCVEIAVRDHLHQDTAPVFYVENSLLCSLFGLLCWDAIFAPLPGAFFHPFHSGPADLYSPEFHPRRQALFERCLAHLEQPDYPQLLRERYREKFGVQSPFVFWTTLDEPLLEMALHCIPAHHLQACFTRLLKDLKANRAGMPDLIQLYPHERRYRMIEVKGPGDRLQDNQKRWLSFAAEQGIAVEVCYVTWAAA</sequence>
<dbReference type="EC" id="3.1.4.1" evidence="5"/>
<dbReference type="InterPro" id="IPR033315">
    <property type="entry name" value="Fan1-like"/>
</dbReference>
<evidence type="ECO:0000256" key="3">
    <source>
        <dbReference type="ARBA" id="ARBA00001946"/>
    </source>
</evidence>
<keyword evidence="8" id="KW-0378">Hydrolase</keyword>
<dbReference type="Gene3D" id="3.40.1350.10">
    <property type="match status" value="1"/>
</dbReference>
<dbReference type="GO" id="GO:0003676">
    <property type="term" value="F:nucleic acid binding"/>
    <property type="evidence" value="ECO:0007669"/>
    <property type="project" value="InterPro"/>
</dbReference>
<dbReference type="AlphaFoldDB" id="A0A078LNQ5"/>
<keyword evidence="10" id="KW-0464">Manganese</keyword>
<dbReference type="InterPro" id="IPR040603">
    <property type="entry name" value="FAN1_SAP_bact"/>
</dbReference>
<dbReference type="PANTHER" id="PTHR15749">
    <property type="entry name" value="FANCONI-ASSOCIATED NUCLEASE 1"/>
    <property type="match status" value="1"/>
</dbReference>
<dbReference type="Pfam" id="PF21315">
    <property type="entry name" value="FAN1_HTH"/>
    <property type="match status" value="1"/>
</dbReference>
<keyword evidence="13" id="KW-1185">Reference proteome</keyword>
<dbReference type="STRING" id="1499686.BN1079_00244"/>
<evidence type="ECO:0000313" key="13">
    <source>
        <dbReference type="Proteomes" id="UP000053902"/>
    </source>
</evidence>
<dbReference type="InterPro" id="IPR014883">
    <property type="entry name" value="VRR_NUC"/>
</dbReference>
<dbReference type="PANTHER" id="PTHR15749:SF4">
    <property type="entry name" value="FANCONI-ASSOCIATED NUCLEASE 1"/>
    <property type="match status" value="1"/>
</dbReference>
<reference evidence="12 13" key="1">
    <citation type="submission" date="2014-07" db="EMBL/GenBank/DDBJ databases">
        <authorList>
            <person name="Urmite Genomes Urmite Genomes"/>
        </authorList>
    </citation>
    <scope>NUCLEOTIDE SEQUENCE [LARGE SCALE GENOMIC DNA]</scope>
    <source>
        <strain evidence="12 13">20_BN</strain>
    </source>
</reference>
<dbReference type="eggNOG" id="COG2176">
    <property type="taxonomic scope" value="Bacteria"/>
</dbReference>
<keyword evidence="9" id="KW-0460">Magnesium</keyword>
<evidence type="ECO:0000256" key="7">
    <source>
        <dbReference type="ARBA" id="ARBA00022723"/>
    </source>
</evidence>
<name>A0A078LNQ5_9PSED</name>
<dbReference type="InterPro" id="IPR011856">
    <property type="entry name" value="tRNA_endonuc-like_dom_sf"/>
</dbReference>
<dbReference type="Pfam" id="PF08774">
    <property type="entry name" value="VRR_NUC"/>
    <property type="match status" value="1"/>
</dbReference>
<dbReference type="Proteomes" id="UP000053902">
    <property type="component" value="Unassembled WGS sequence"/>
</dbReference>
<dbReference type="SMART" id="SM00990">
    <property type="entry name" value="VRR_NUC"/>
    <property type="match status" value="1"/>
</dbReference>
<dbReference type="InterPro" id="IPR049125">
    <property type="entry name" value="FAN1-like_WH"/>
</dbReference>
<evidence type="ECO:0000313" key="12">
    <source>
        <dbReference type="EMBL" id="CDZ92965.1"/>
    </source>
</evidence>
<dbReference type="HOGENOM" id="CLU_036183_0_0_6"/>
<evidence type="ECO:0000256" key="5">
    <source>
        <dbReference type="ARBA" id="ARBA00012029"/>
    </source>
</evidence>
<comment type="cofactor">
    <cofactor evidence="2">
        <name>Mn(2+)</name>
        <dbReference type="ChEBI" id="CHEBI:29035"/>
    </cofactor>
</comment>